<organism evidence="9 10">
    <name type="scientific">candidate division TA06 bacterium SM23_40</name>
    <dbReference type="NCBI Taxonomy" id="1703774"/>
    <lineage>
        <taxon>Bacteria</taxon>
        <taxon>Bacteria division TA06</taxon>
    </lineage>
</organism>
<dbReference type="Gene3D" id="3.40.50.2300">
    <property type="match status" value="1"/>
</dbReference>
<evidence type="ECO:0000259" key="8">
    <source>
        <dbReference type="PROSITE" id="PS50110"/>
    </source>
</evidence>
<feature type="domain" description="Histidine kinase" evidence="7">
    <location>
        <begin position="146"/>
        <end position="364"/>
    </location>
</feature>
<dbReference type="InterPro" id="IPR003594">
    <property type="entry name" value="HATPase_dom"/>
</dbReference>
<dbReference type="Gene3D" id="3.30.565.10">
    <property type="entry name" value="Histidine kinase-like ATPase, C-terminal domain"/>
    <property type="match status" value="1"/>
</dbReference>
<dbReference type="GO" id="GO:0000155">
    <property type="term" value="F:phosphorelay sensor kinase activity"/>
    <property type="evidence" value="ECO:0007669"/>
    <property type="project" value="InterPro"/>
</dbReference>
<accession>A0A0S8G135</accession>
<evidence type="ECO:0000256" key="6">
    <source>
        <dbReference type="PROSITE-ProRule" id="PRU00169"/>
    </source>
</evidence>
<dbReference type="PANTHER" id="PTHR43547:SF2">
    <property type="entry name" value="HYBRID SIGNAL TRANSDUCTION HISTIDINE KINASE C"/>
    <property type="match status" value="1"/>
</dbReference>
<dbReference type="CDD" id="cd00082">
    <property type="entry name" value="HisKA"/>
    <property type="match status" value="1"/>
</dbReference>
<dbReference type="SUPFAM" id="SSF52172">
    <property type="entry name" value="CheY-like"/>
    <property type="match status" value="1"/>
</dbReference>
<dbReference type="SMART" id="SM00448">
    <property type="entry name" value="REC"/>
    <property type="match status" value="1"/>
</dbReference>
<evidence type="ECO:0000256" key="4">
    <source>
        <dbReference type="ARBA" id="ARBA00022679"/>
    </source>
</evidence>
<feature type="domain" description="Response regulatory" evidence="8">
    <location>
        <begin position="6"/>
        <end position="120"/>
    </location>
</feature>
<dbReference type="Pfam" id="PF00512">
    <property type="entry name" value="HisKA"/>
    <property type="match status" value="1"/>
</dbReference>
<comment type="catalytic activity">
    <reaction evidence="1">
        <text>ATP + protein L-histidine = ADP + protein N-phospho-L-histidine.</text>
        <dbReference type="EC" id="2.7.13.3"/>
    </reaction>
</comment>
<evidence type="ECO:0000313" key="10">
    <source>
        <dbReference type="Proteomes" id="UP000051717"/>
    </source>
</evidence>
<dbReference type="PROSITE" id="PS50109">
    <property type="entry name" value="HIS_KIN"/>
    <property type="match status" value="1"/>
</dbReference>
<comment type="caution">
    <text evidence="9">The sequence shown here is derived from an EMBL/GenBank/DDBJ whole genome shotgun (WGS) entry which is preliminary data.</text>
</comment>
<dbReference type="FunFam" id="3.30.565.10:FF:000006">
    <property type="entry name" value="Sensor histidine kinase WalK"/>
    <property type="match status" value="1"/>
</dbReference>
<dbReference type="EMBL" id="LJUI01000187">
    <property type="protein sequence ID" value="KPK65565.1"/>
    <property type="molecule type" value="Genomic_DNA"/>
</dbReference>
<dbReference type="InterPro" id="IPR004358">
    <property type="entry name" value="Sig_transdc_His_kin-like_C"/>
</dbReference>
<dbReference type="PROSITE" id="PS50110">
    <property type="entry name" value="RESPONSE_REGULATORY"/>
    <property type="match status" value="1"/>
</dbReference>
<dbReference type="InterPro" id="IPR005467">
    <property type="entry name" value="His_kinase_dom"/>
</dbReference>
<proteinExistence type="predicted"/>
<evidence type="ECO:0000256" key="3">
    <source>
        <dbReference type="ARBA" id="ARBA00022553"/>
    </source>
</evidence>
<feature type="modified residue" description="4-aspartylphosphate" evidence="6">
    <location>
        <position position="55"/>
    </location>
</feature>
<evidence type="ECO:0000256" key="1">
    <source>
        <dbReference type="ARBA" id="ARBA00000085"/>
    </source>
</evidence>
<reference evidence="9 10" key="1">
    <citation type="journal article" date="2015" name="Microbiome">
        <title>Genomic resolution of linkages in carbon, nitrogen, and sulfur cycling among widespread estuary sediment bacteria.</title>
        <authorList>
            <person name="Baker B.J."/>
            <person name="Lazar C.S."/>
            <person name="Teske A.P."/>
            <person name="Dick G.J."/>
        </authorList>
    </citation>
    <scope>NUCLEOTIDE SEQUENCE [LARGE SCALE GENOMIC DNA]</scope>
    <source>
        <strain evidence="9">SM23_40</strain>
    </source>
</reference>
<dbReference type="InterPro" id="IPR011006">
    <property type="entry name" value="CheY-like_superfamily"/>
</dbReference>
<protein>
    <recommendedName>
        <fullName evidence="2">histidine kinase</fullName>
        <ecNumber evidence="2">2.7.13.3</ecNumber>
    </recommendedName>
</protein>
<keyword evidence="4" id="KW-0808">Transferase</keyword>
<dbReference type="Proteomes" id="UP000051717">
    <property type="component" value="Unassembled WGS sequence"/>
</dbReference>
<evidence type="ECO:0000313" key="9">
    <source>
        <dbReference type="EMBL" id="KPK65565.1"/>
    </source>
</evidence>
<sequence>MENGQKILIIDDEEVVLDSCTEILQGSDYEITTATDGGRGLKLVQEFRPDLVFVDLKMPGISGFEVLEKIREHDSTVVTIVITGYATVSSAVEAMKKGAYDFLPKPFTPDEFRLITRRGLEKRTLVLETMALRRERELLRENFAAIVSHELKGPLSAVQQNMFVLEQELAGTASEDQKRRLDRMKTRIKDLLQLVDRWLRGMSVDIEAMKENYQPLAVSSAIEKAVESVLPQAVRKDIEIVTSVEESAGQVMGDEGALTEALVNVLGNAVKYSPTESKVSIAWERKDNQVVISVSDTGVGISEEDLPFIFNGLYRAKSAEGAESGLGVGLAISRRIIEAHDGSISVQSKLGEGSTFVITLPAIEG</sequence>
<dbReference type="PANTHER" id="PTHR43547">
    <property type="entry name" value="TWO-COMPONENT HISTIDINE KINASE"/>
    <property type="match status" value="1"/>
</dbReference>
<dbReference type="Gene3D" id="1.10.287.130">
    <property type="match status" value="1"/>
</dbReference>
<dbReference type="SMART" id="SM00387">
    <property type="entry name" value="HATPase_c"/>
    <property type="match status" value="1"/>
</dbReference>
<dbReference type="InterPro" id="IPR001789">
    <property type="entry name" value="Sig_transdc_resp-reg_receiver"/>
</dbReference>
<evidence type="ECO:0000256" key="5">
    <source>
        <dbReference type="ARBA" id="ARBA00022777"/>
    </source>
</evidence>
<dbReference type="Pfam" id="PF02518">
    <property type="entry name" value="HATPase_c"/>
    <property type="match status" value="1"/>
</dbReference>
<dbReference type="EC" id="2.7.13.3" evidence="2"/>
<dbReference type="InterPro" id="IPR036097">
    <property type="entry name" value="HisK_dim/P_sf"/>
</dbReference>
<dbReference type="AlphaFoldDB" id="A0A0S8G135"/>
<dbReference type="PRINTS" id="PR00344">
    <property type="entry name" value="BCTRLSENSOR"/>
</dbReference>
<gene>
    <name evidence="9" type="ORF">AMJ82_12420</name>
</gene>
<keyword evidence="3 6" id="KW-0597">Phosphoprotein</keyword>
<dbReference type="SUPFAM" id="SSF47384">
    <property type="entry name" value="Homodimeric domain of signal transducing histidine kinase"/>
    <property type="match status" value="1"/>
</dbReference>
<name>A0A0S8G135_UNCT6</name>
<dbReference type="Pfam" id="PF00072">
    <property type="entry name" value="Response_reg"/>
    <property type="match status" value="1"/>
</dbReference>
<dbReference type="SUPFAM" id="SSF55874">
    <property type="entry name" value="ATPase domain of HSP90 chaperone/DNA topoisomerase II/histidine kinase"/>
    <property type="match status" value="1"/>
</dbReference>
<dbReference type="InterPro" id="IPR036890">
    <property type="entry name" value="HATPase_C_sf"/>
</dbReference>
<keyword evidence="5" id="KW-0418">Kinase</keyword>
<dbReference type="InterPro" id="IPR003661">
    <property type="entry name" value="HisK_dim/P_dom"/>
</dbReference>
<evidence type="ECO:0000259" key="7">
    <source>
        <dbReference type="PROSITE" id="PS50109"/>
    </source>
</evidence>
<dbReference type="PATRIC" id="fig|1703774.3.peg.457"/>
<dbReference type="SMART" id="SM00388">
    <property type="entry name" value="HisKA"/>
    <property type="match status" value="1"/>
</dbReference>
<evidence type="ECO:0000256" key="2">
    <source>
        <dbReference type="ARBA" id="ARBA00012438"/>
    </source>
</evidence>